<keyword evidence="4 6" id="KW-1133">Transmembrane helix</keyword>
<dbReference type="PANTHER" id="PTHR30572">
    <property type="entry name" value="MEMBRANE COMPONENT OF TRANSPORTER-RELATED"/>
    <property type="match status" value="1"/>
</dbReference>
<keyword evidence="5 6" id="KW-0472">Membrane</keyword>
<comment type="subcellular location">
    <subcellularLocation>
        <location evidence="1">Cell membrane</location>
        <topology evidence="1">Multi-pass membrane protein</topology>
    </subcellularLocation>
</comment>
<feature type="transmembrane region" description="Helical" evidence="6">
    <location>
        <begin position="437"/>
        <end position="456"/>
    </location>
</feature>
<name>A0A841ML03_9BACT</name>
<dbReference type="GO" id="GO:0022857">
    <property type="term" value="F:transmembrane transporter activity"/>
    <property type="evidence" value="ECO:0007669"/>
    <property type="project" value="TreeGrafter"/>
</dbReference>
<dbReference type="Proteomes" id="UP000588604">
    <property type="component" value="Unassembled WGS sequence"/>
</dbReference>
<evidence type="ECO:0000256" key="2">
    <source>
        <dbReference type="ARBA" id="ARBA00022475"/>
    </source>
</evidence>
<dbReference type="InterPro" id="IPR003838">
    <property type="entry name" value="ABC3_permease_C"/>
</dbReference>
<feature type="transmembrane region" description="Helical" evidence="6">
    <location>
        <begin position="732"/>
        <end position="751"/>
    </location>
</feature>
<evidence type="ECO:0000256" key="1">
    <source>
        <dbReference type="ARBA" id="ARBA00004651"/>
    </source>
</evidence>
<reference evidence="9 10" key="1">
    <citation type="submission" date="2020-08" db="EMBL/GenBank/DDBJ databases">
        <title>Genomic Encyclopedia of Type Strains, Phase IV (KMG-IV): sequencing the most valuable type-strain genomes for metagenomic binning, comparative biology and taxonomic classification.</title>
        <authorList>
            <person name="Goeker M."/>
        </authorList>
    </citation>
    <scope>NUCLEOTIDE SEQUENCE [LARGE SCALE GENOMIC DNA]</scope>
    <source>
        <strain evidence="9 10">DSM 102044</strain>
    </source>
</reference>
<feature type="domain" description="ABC3 transporter permease C-terminal" evidence="7">
    <location>
        <begin position="683"/>
        <end position="796"/>
    </location>
</feature>
<feature type="transmembrane region" description="Helical" evidence="6">
    <location>
        <begin position="680"/>
        <end position="705"/>
    </location>
</feature>
<dbReference type="EMBL" id="JACIJO010000003">
    <property type="protein sequence ID" value="MBB6327553.1"/>
    <property type="molecule type" value="Genomic_DNA"/>
</dbReference>
<evidence type="ECO:0000256" key="6">
    <source>
        <dbReference type="SAM" id="Phobius"/>
    </source>
</evidence>
<evidence type="ECO:0000256" key="4">
    <source>
        <dbReference type="ARBA" id="ARBA00022989"/>
    </source>
</evidence>
<dbReference type="InterPro" id="IPR050250">
    <property type="entry name" value="Macrolide_Exporter_MacB"/>
</dbReference>
<dbReference type="PANTHER" id="PTHR30572:SF18">
    <property type="entry name" value="ABC-TYPE MACROLIDE FAMILY EXPORT SYSTEM PERMEASE COMPONENT 2"/>
    <property type="match status" value="1"/>
</dbReference>
<protein>
    <submittedName>
        <fullName evidence="9">ABC-type antimicrobial peptide transport system permease subunit</fullName>
    </submittedName>
</protein>
<evidence type="ECO:0000256" key="5">
    <source>
        <dbReference type="ARBA" id="ARBA00023136"/>
    </source>
</evidence>
<feature type="transmembrane region" description="Helical" evidence="6">
    <location>
        <begin position="766"/>
        <end position="789"/>
    </location>
</feature>
<dbReference type="GO" id="GO:0005886">
    <property type="term" value="C:plasma membrane"/>
    <property type="evidence" value="ECO:0007669"/>
    <property type="project" value="UniProtKB-SubCell"/>
</dbReference>
<dbReference type="AlphaFoldDB" id="A0A841ML03"/>
<evidence type="ECO:0000256" key="3">
    <source>
        <dbReference type="ARBA" id="ARBA00022692"/>
    </source>
</evidence>
<organism evidence="9 10">
    <name type="scientific">Algoriphagus iocasae</name>
    <dbReference type="NCBI Taxonomy" id="1836499"/>
    <lineage>
        <taxon>Bacteria</taxon>
        <taxon>Pseudomonadati</taxon>
        <taxon>Bacteroidota</taxon>
        <taxon>Cytophagia</taxon>
        <taxon>Cytophagales</taxon>
        <taxon>Cyclobacteriaceae</taxon>
        <taxon>Algoriphagus</taxon>
    </lineage>
</organism>
<proteinExistence type="predicted"/>
<feature type="domain" description="MacB-like periplasmic core" evidence="8">
    <location>
        <begin position="20"/>
        <end position="252"/>
    </location>
</feature>
<keyword evidence="3 6" id="KW-0812">Transmembrane</keyword>
<feature type="transmembrane region" description="Helical" evidence="6">
    <location>
        <begin position="291"/>
        <end position="312"/>
    </location>
</feature>
<feature type="transmembrane region" description="Helical" evidence="6">
    <location>
        <begin position="381"/>
        <end position="409"/>
    </location>
</feature>
<evidence type="ECO:0000313" key="9">
    <source>
        <dbReference type="EMBL" id="MBB6327553.1"/>
    </source>
</evidence>
<evidence type="ECO:0000259" key="8">
    <source>
        <dbReference type="Pfam" id="PF12704"/>
    </source>
</evidence>
<sequence length="803" mass="89894">MLKNYIKIAWRNILRNKLRTAIHVLGLSIGISICFLIFNVVLEAHSYDKFHPDGDRIFRVSTTSIYRGSIYPNPGVPFPLGEQIQDEVSGIENRTHIYLLSKTMVGIPSSDKNLGRQDGVLLASEAFFKIFPREWIAGSEEQALAKPNTVVLSEASAESYFPDLDPQEILGKEIVYFNQDSIPAVVTGIVKAYDQNSDFEFSSFISMNSVQTMKNKSRFNMDRWDAITSNSQVFIKIAETTDPLKLESDLNALVGKYLELDEGDERNHALQPLSEVHFRDAMYQNDPAEPLILNGLMILGGIILVLACLNFINLETAHAINRAKEVGIRKTLGGNRSQLTYQFLSETFVIVFVAAILSFALVEILKSLAMDYLPAGFQVNYFSLTNLGFLLGFSILLTFLAGIYPALILGKYDPQRALKGERVRAGKFSFGVFLRKNLTVVQFTCSITFVIMVLVLTSQLKYMSQQEMGFDKEAVLYISTPFRDELNRVDIFKEKLSQQAFVQGVSFSDDLVSSNSYSTSEVEMAVDSISQNVEVQNKLIDSSFVSVNGLKLIAGTNIANRIDQVLVNESFVKKFGFANPEEAVGKSFYYDDTTRVIQGVTNDFHSLSLRSEIKPLLMVYQPEYSSLISVKLEKGANIREAKETMDQIFKELYPLESSEFKFLDEVIAKFYEDDQMLRNVMGFASFLAILISCLGLFGLSSFTIAQRTKEIGIRKVLGATISQVLVLISKEYVLLIGISFAIASGIAWFFASQFLNNYAFKIDMPYGLFILSGFLILIVCLTIVGLHAFNASQTNPAKVLKDE</sequence>
<comment type="caution">
    <text evidence="9">The sequence shown here is derived from an EMBL/GenBank/DDBJ whole genome shotgun (WGS) entry which is preliminary data.</text>
</comment>
<feature type="transmembrane region" description="Helical" evidence="6">
    <location>
        <begin position="339"/>
        <end position="361"/>
    </location>
</feature>
<gene>
    <name evidence="9" type="ORF">FHS59_003196</name>
</gene>
<evidence type="ECO:0000313" key="10">
    <source>
        <dbReference type="Proteomes" id="UP000588604"/>
    </source>
</evidence>
<dbReference type="Pfam" id="PF12704">
    <property type="entry name" value="MacB_PCD"/>
    <property type="match status" value="1"/>
</dbReference>
<keyword evidence="2" id="KW-1003">Cell membrane</keyword>
<dbReference type="Pfam" id="PF02687">
    <property type="entry name" value="FtsX"/>
    <property type="match status" value="2"/>
</dbReference>
<evidence type="ECO:0000259" key="7">
    <source>
        <dbReference type="Pfam" id="PF02687"/>
    </source>
</evidence>
<dbReference type="InterPro" id="IPR025857">
    <property type="entry name" value="MacB_PCD"/>
</dbReference>
<keyword evidence="10" id="KW-1185">Reference proteome</keyword>
<accession>A0A841ML03</accession>
<feature type="domain" description="ABC3 transporter permease C-terminal" evidence="7">
    <location>
        <begin position="298"/>
        <end position="413"/>
    </location>
</feature>
<feature type="transmembrane region" description="Helical" evidence="6">
    <location>
        <begin position="21"/>
        <end position="42"/>
    </location>
</feature>